<dbReference type="SUPFAM" id="SSF48317">
    <property type="entry name" value="Acid phosphatase/Vanadium-dependent haloperoxidase"/>
    <property type="match status" value="1"/>
</dbReference>
<keyword evidence="2" id="KW-0472">Membrane</keyword>
<dbReference type="Gene3D" id="1.20.144.10">
    <property type="entry name" value="Phosphatidic acid phosphatase type 2/haloperoxidase"/>
    <property type="match status" value="1"/>
</dbReference>
<organism evidence="4 5">
    <name type="scientific">Nocardia vermiculata</name>
    <dbReference type="NCBI Taxonomy" id="257274"/>
    <lineage>
        <taxon>Bacteria</taxon>
        <taxon>Bacillati</taxon>
        <taxon>Actinomycetota</taxon>
        <taxon>Actinomycetes</taxon>
        <taxon>Mycobacteriales</taxon>
        <taxon>Nocardiaceae</taxon>
        <taxon>Nocardia</taxon>
    </lineage>
</organism>
<keyword evidence="5" id="KW-1185">Reference proteome</keyword>
<feature type="transmembrane region" description="Helical" evidence="2">
    <location>
        <begin position="40"/>
        <end position="63"/>
    </location>
</feature>
<feature type="compositionally biased region" description="Low complexity" evidence="1">
    <location>
        <begin position="230"/>
        <end position="247"/>
    </location>
</feature>
<feature type="transmembrane region" description="Helical" evidence="2">
    <location>
        <begin position="102"/>
        <end position="124"/>
    </location>
</feature>
<feature type="transmembrane region" description="Helical" evidence="2">
    <location>
        <begin position="131"/>
        <end position="153"/>
    </location>
</feature>
<evidence type="ECO:0000313" key="5">
    <source>
        <dbReference type="Proteomes" id="UP000565711"/>
    </source>
</evidence>
<protein>
    <submittedName>
        <fullName evidence="4">Phosphatase PAP2 family protein</fullName>
    </submittedName>
</protein>
<dbReference type="Pfam" id="PF01569">
    <property type="entry name" value="PAP2"/>
    <property type="match status" value="1"/>
</dbReference>
<proteinExistence type="predicted"/>
<dbReference type="AlphaFoldDB" id="A0A846Y643"/>
<comment type="caution">
    <text evidence="4">The sequence shown here is derived from an EMBL/GenBank/DDBJ whole genome shotgun (WGS) entry which is preliminary data.</text>
</comment>
<evidence type="ECO:0000256" key="1">
    <source>
        <dbReference type="SAM" id="MobiDB-lite"/>
    </source>
</evidence>
<feature type="transmembrane region" description="Helical" evidence="2">
    <location>
        <begin position="159"/>
        <end position="178"/>
    </location>
</feature>
<feature type="region of interest" description="Disordered" evidence="1">
    <location>
        <begin position="187"/>
        <end position="247"/>
    </location>
</feature>
<dbReference type="InterPro" id="IPR036938">
    <property type="entry name" value="PAP2/HPO_sf"/>
</dbReference>
<dbReference type="Proteomes" id="UP000565711">
    <property type="component" value="Unassembled WGS sequence"/>
</dbReference>
<evidence type="ECO:0000259" key="3">
    <source>
        <dbReference type="Pfam" id="PF01569"/>
    </source>
</evidence>
<feature type="compositionally biased region" description="Low complexity" evidence="1">
    <location>
        <begin position="193"/>
        <end position="205"/>
    </location>
</feature>
<reference evidence="4 5" key="1">
    <citation type="submission" date="2020-04" db="EMBL/GenBank/DDBJ databases">
        <title>MicrobeNet Type strains.</title>
        <authorList>
            <person name="Nicholson A.C."/>
        </authorList>
    </citation>
    <scope>NUCLEOTIDE SEQUENCE [LARGE SCALE GENOMIC DNA]</scope>
    <source>
        <strain evidence="4 5">JCM 12354</strain>
    </source>
</reference>
<feature type="domain" description="Phosphatidic acid phosphatase type 2/haloperoxidase" evidence="3">
    <location>
        <begin position="102"/>
        <end position="176"/>
    </location>
</feature>
<accession>A0A846Y643</accession>
<feature type="transmembrane region" description="Helical" evidence="2">
    <location>
        <begin position="70"/>
        <end position="90"/>
    </location>
</feature>
<evidence type="ECO:0000256" key="2">
    <source>
        <dbReference type="SAM" id="Phobius"/>
    </source>
</evidence>
<sequence>MGLLITVTIPLSFPPDGGPTAVDRAIGDRVHEGLDTHPGLYHALVVPSNAYVVLPILLLGVLYCLYRRDWWGAGFLVVIPELVVALNTWVLKPLWDRQLDDYLAYPSGHTVQFTAIVTGVLLVVADARTRIVIGAVAAAALVAFAVGMVGLGYHYPSDIAGGATVALAAVLGCWAALIRVRRRTERGAPGEPFDPAAHPPAAATPTSGGVALPGTESVPSVAPAGNSVRADAAQPASDAVARDQPGP</sequence>
<keyword evidence="2" id="KW-0812">Transmembrane</keyword>
<name>A0A846Y643_9NOCA</name>
<keyword evidence="2" id="KW-1133">Transmembrane helix</keyword>
<gene>
    <name evidence="4" type="ORF">HGA08_21385</name>
</gene>
<evidence type="ECO:0000313" key="4">
    <source>
        <dbReference type="EMBL" id="NKY52758.1"/>
    </source>
</evidence>
<dbReference type="InterPro" id="IPR000326">
    <property type="entry name" value="PAP2/HPO"/>
</dbReference>
<dbReference type="EMBL" id="JAAXOP010000013">
    <property type="protein sequence ID" value="NKY52758.1"/>
    <property type="molecule type" value="Genomic_DNA"/>
</dbReference>